<dbReference type="AlphaFoldDB" id="A0A918EPV5"/>
<dbReference type="RefSeq" id="WP_189214730.1">
    <property type="nucleotide sequence ID" value="NZ_BMQK01000001.1"/>
</dbReference>
<feature type="compositionally biased region" description="Gly residues" evidence="1">
    <location>
        <begin position="95"/>
        <end position="108"/>
    </location>
</feature>
<gene>
    <name evidence="3" type="ORF">GCM10010145_02780</name>
</gene>
<reference evidence="3" key="2">
    <citation type="submission" date="2020-09" db="EMBL/GenBank/DDBJ databases">
        <authorList>
            <person name="Sun Q."/>
            <person name="Ohkuma M."/>
        </authorList>
    </citation>
    <scope>NUCLEOTIDE SEQUENCE</scope>
    <source>
        <strain evidence="3">JCM 3131</strain>
    </source>
</reference>
<protein>
    <submittedName>
        <fullName evidence="3">Uncharacterized protein</fullName>
    </submittedName>
</protein>
<keyword evidence="2" id="KW-0812">Transmembrane</keyword>
<evidence type="ECO:0000313" key="4">
    <source>
        <dbReference type="Proteomes" id="UP000620156"/>
    </source>
</evidence>
<evidence type="ECO:0000256" key="2">
    <source>
        <dbReference type="SAM" id="Phobius"/>
    </source>
</evidence>
<comment type="caution">
    <text evidence="3">The sequence shown here is derived from an EMBL/GenBank/DDBJ whole genome shotgun (WGS) entry which is preliminary data.</text>
</comment>
<keyword evidence="4" id="KW-1185">Reference proteome</keyword>
<sequence>MPEHASILQLVGVATLAVSAVIWVAVLVRVLRRDMPAHRARLARSARRRTGTLRGLPRQRSSAPSAENVELTAAEREAFVDLIRRLGDSRSQTGGPSGELGLGETGRP</sequence>
<feature type="region of interest" description="Disordered" evidence="1">
    <location>
        <begin position="85"/>
        <end position="108"/>
    </location>
</feature>
<feature type="compositionally biased region" description="Basic residues" evidence="1">
    <location>
        <begin position="42"/>
        <end position="51"/>
    </location>
</feature>
<proteinExistence type="predicted"/>
<keyword evidence="2" id="KW-0472">Membrane</keyword>
<evidence type="ECO:0000313" key="3">
    <source>
        <dbReference type="EMBL" id="GGQ38825.1"/>
    </source>
</evidence>
<keyword evidence="2" id="KW-1133">Transmembrane helix</keyword>
<reference evidence="3" key="1">
    <citation type="journal article" date="2014" name="Int. J. Syst. Evol. Microbiol.">
        <title>Complete genome sequence of Corynebacterium casei LMG S-19264T (=DSM 44701T), isolated from a smear-ripened cheese.</title>
        <authorList>
            <consortium name="US DOE Joint Genome Institute (JGI-PGF)"/>
            <person name="Walter F."/>
            <person name="Albersmeier A."/>
            <person name="Kalinowski J."/>
            <person name="Ruckert C."/>
        </authorList>
    </citation>
    <scope>NUCLEOTIDE SEQUENCE</scope>
    <source>
        <strain evidence="3">JCM 3131</strain>
    </source>
</reference>
<feature type="region of interest" description="Disordered" evidence="1">
    <location>
        <begin position="42"/>
        <end position="70"/>
    </location>
</feature>
<name>A0A918EPV5_9ACTN</name>
<accession>A0A918EPV5</accession>
<feature type="transmembrane region" description="Helical" evidence="2">
    <location>
        <begin position="6"/>
        <end position="31"/>
    </location>
</feature>
<dbReference type="EMBL" id="BMQK01000001">
    <property type="protein sequence ID" value="GGQ38825.1"/>
    <property type="molecule type" value="Genomic_DNA"/>
</dbReference>
<organism evidence="3 4">
    <name type="scientific">Streptomyces ruber</name>
    <dbReference type="NCBI Taxonomy" id="83378"/>
    <lineage>
        <taxon>Bacteria</taxon>
        <taxon>Bacillati</taxon>
        <taxon>Actinomycetota</taxon>
        <taxon>Actinomycetes</taxon>
        <taxon>Kitasatosporales</taxon>
        <taxon>Streptomycetaceae</taxon>
        <taxon>Streptomyces</taxon>
    </lineage>
</organism>
<evidence type="ECO:0000256" key="1">
    <source>
        <dbReference type="SAM" id="MobiDB-lite"/>
    </source>
</evidence>
<dbReference type="Proteomes" id="UP000620156">
    <property type="component" value="Unassembled WGS sequence"/>
</dbReference>